<comment type="caution">
    <text evidence="9">The sequence shown here is derived from an EMBL/GenBank/DDBJ whole genome shotgun (WGS) entry which is preliminary data.</text>
</comment>
<dbReference type="InterPro" id="IPR051836">
    <property type="entry name" value="Kremen_rcpt"/>
</dbReference>
<dbReference type="AlphaFoldDB" id="A0A2B4S8I4"/>
<keyword evidence="10" id="KW-1185">Reference proteome</keyword>
<evidence type="ECO:0000256" key="6">
    <source>
        <dbReference type="ARBA" id="ARBA00023180"/>
    </source>
</evidence>
<reference evidence="10" key="1">
    <citation type="journal article" date="2017" name="bioRxiv">
        <title>Comparative analysis of the genomes of Stylophora pistillata and Acropora digitifera provides evidence for extensive differences between species of corals.</title>
        <authorList>
            <person name="Voolstra C.R."/>
            <person name="Li Y."/>
            <person name="Liew Y.J."/>
            <person name="Baumgarten S."/>
            <person name="Zoccola D."/>
            <person name="Flot J.-F."/>
            <person name="Tambutte S."/>
            <person name="Allemand D."/>
            <person name="Aranda M."/>
        </authorList>
    </citation>
    <scope>NUCLEOTIDE SEQUENCE [LARGE SCALE GENOMIC DNA]</scope>
</reference>
<evidence type="ECO:0000256" key="1">
    <source>
        <dbReference type="ARBA" id="ARBA00004167"/>
    </source>
</evidence>
<evidence type="ECO:0000313" key="10">
    <source>
        <dbReference type="Proteomes" id="UP000225706"/>
    </source>
</evidence>
<name>A0A2B4S8I4_STYPI</name>
<feature type="signal peptide" evidence="7">
    <location>
        <begin position="1"/>
        <end position="19"/>
    </location>
</feature>
<dbReference type="PANTHER" id="PTHR24269:SF16">
    <property type="entry name" value="PROTEIN SLG1"/>
    <property type="match status" value="1"/>
</dbReference>
<dbReference type="EMBL" id="LSMT01000153">
    <property type="protein sequence ID" value="PFX25333.1"/>
    <property type="molecule type" value="Genomic_DNA"/>
</dbReference>
<evidence type="ECO:0000256" key="3">
    <source>
        <dbReference type="ARBA" id="ARBA00022729"/>
    </source>
</evidence>
<dbReference type="GO" id="GO:0016740">
    <property type="term" value="F:transferase activity"/>
    <property type="evidence" value="ECO:0007669"/>
    <property type="project" value="UniProtKB-KW"/>
</dbReference>
<dbReference type="InterPro" id="IPR002889">
    <property type="entry name" value="WSC_carb-bd"/>
</dbReference>
<keyword evidence="4" id="KW-1133">Transmembrane helix</keyword>
<gene>
    <name evidence="9" type="primary">oxt</name>
    <name evidence="9" type="ORF">AWC38_SpisGene10027</name>
</gene>
<dbReference type="SMART" id="SM00321">
    <property type="entry name" value="WSC"/>
    <property type="match status" value="1"/>
</dbReference>
<dbReference type="PROSITE" id="PS51212">
    <property type="entry name" value="WSC"/>
    <property type="match status" value="1"/>
</dbReference>
<feature type="chain" id="PRO_5012179943" evidence="7">
    <location>
        <begin position="20"/>
        <end position="146"/>
    </location>
</feature>
<evidence type="ECO:0000256" key="5">
    <source>
        <dbReference type="ARBA" id="ARBA00023136"/>
    </source>
</evidence>
<evidence type="ECO:0000259" key="8">
    <source>
        <dbReference type="PROSITE" id="PS51212"/>
    </source>
</evidence>
<evidence type="ECO:0000256" key="4">
    <source>
        <dbReference type="ARBA" id="ARBA00022989"/>
    </source>
</evidence>
<keyword evidence="5" id="KW-0472">Membrane</keyword>
<evidence type="ECO:0000256" key="2">
    <source>
        <dbReference type="ARBA" id="ARBA00022692"/>
    </source>
</evidence>
<evidence type="ECO:0000256" key="7">
    <source>
        <dbReference type="SAM" id="SignalP"/>
    </source>
</evidence>
<evidence type="ECO:0000313" key="9">
    <source>
        <dbReference type="EMBL" id="PFX25333.1"/>
    </source>
</evidence>
<keyword evidence="9" id="KW-0808">Transferase</keyword>
<comment type="subcellular location">
    <subcellularLocation>
        <location evidence="1">Membrane</location>
        <topology evidence="1">Single-pass membrane protein</topology>
    </subcellularLocation>
</comment>
<dbReference type="Pfam" id="PF01822">
    <property type="entry name" value="WSC"/>
    <property type="match status" value="1"/>
</dbReference>
<sequence length="146" mass="16447">MRCAYFVSLVLSVSYVTCGGYEYVGCYKDSDPRDLPQRVHDREVTVKSCAKSCKDLFYRYAGLQFSYLCFCGNKRGRYGLLPEWKCSSECTNKDDKHCGGYWSNSIYKTGYDPPAGVKITPLLTKALADLKPHVNATKHTKGKKKG</sequence>
<dbReference type="Proteomes" id="UP000225706">
    <property type="component" value="Unassembled WGS sequence"/>
</dbReference>
<organism evidence="9 10">
    <name type="scientific">Stylophora pistillata</name>
    <name type="common">Smooth cauliflower coral</name>
    <dbReference type="NCBI Taxonomy" id="50429"/>
    <lineage>
        <taxon>Eukaryota</taxon>
        <taxon>Metazoa</taxon>
        <taxon>Cnidaria</taxon>
        <taxon>Anthozoa</taxon>
        <taxon>Hexacorallia</taxon>
        <taxon>Scleractinia</taxon>
        <taxon>Astrocoeniina</taxon>
        <taxon>Pocilloporidae</taxon>
        <taxon>Stylophora</taxon>
    </lineage>
</organism>
<protein>
    <submittedName>
        <fullName evidence="9">Xylosyltransferase oxt</fullName>
    </submittedName>
</protein>
<accession>A0A2B4S8I4</accession>
<proteinExistence type="predicted"/>
<feature type="domain" description="WSC" evidence="8">
    <location>
        <begin position="20"/>
        <end position="110"/>
    </location>
</feature>
<keyword evidence="2" id="KW-0812">Transmembrane</keyword>
<dbReference type="OrthoDB" id="5952579at2759"/>
<keyword evidence="3 7" id="KW-0732">Signal</keyword>
<dbReference type="STRING" id="50429.A0A2B4S8I4"/>
<keyword evidence="6" id="KW-0325">Glycoprotein</keyword>
<dbReference type="GO" id="GO:0005886">
    <property type="term" value="C:plasma membrane"/>
    <property type="evidence" value="ECO:0007669"/>
    <property type="project" value="TreeGrafter"/>
</dbReference>
<dbReference type="PANTHER" id="PTHR24269">
    <property type="entry name" value="KREMEN PROTEIN"/>
    <property type="match status" value="1"/>
</dbReference>